<evidence type="ECO:0000313" key="5">
    <source>
        <dbReference type="EMBL" id="KXJ93885.1"/>
    </source>
</evidence>
<evidence type="ECO:0000256" key="3">
    <source>
        <dbReference type="ARBA" id="ARBA00023002"/>
    </source>
</evidence>
<comment type="similarity">
    <text evidence="1 4">Belongs to the short-chain dehydrogenases/reductases (SDR) family.</text>
</comment>
<gene>
    <name evidence="5" type="ORF">Micbo1qcDRAFT_172770</name>
</gene>
<dbReference type="AlphaFoldDB" id="A0A136J9S3"/>
<dbReference type="CDD" id="cd05233">
    <property type="entry name" value="SDR_c"/>
    <property type="match status" value="1"/>
</dbReference>
<dbReference type="InterPro" id="IPR036291">
    <property type="entry name" value="NAD(P)-bd_dom_sf"/>
</dbReference>
<dbReference type="PANTHER" id="PTHR24321:SF8">
    <property type="entry name" value="ESTRADIOL 17-BETA-DEHYDROGENASE 8-RELATED"/>
    <property type="match status" value="1"/>
</dbReference>
<dbReference type="InterPro" id="IPR020904">
    <property type="entry name" value="Sc_DH/Rdtase_CS"/>
</dbReference>
<evidence type="ECO:0000256" key="4">
    <source>
        <dbReference type="RuleBase" id="RU000363"/>
    </source>
</evidence>
<dbReference type="PRINTS" id="PR00081">
    <property type="entry name" value="GDHRDH"/>
</dbReference>
<evidence type="ECO:0000256" key="2">
    <source>
        <dbReference type="ARBA" id="ARBA00022857"/>
    </source>
</evidence>
<proteinExistence type="inferred from homology"/>
<organism evidence="5 6">
    <name type="scientific">Microdochium bolleyi</name>
    <dbReference type="NCBI Taxonomy" id="196109"/>
    <lineage>
        <taxon>Eukaryota</taxon>
        <taxon>Fungi</taxon>
        <taxon>Dikarya</taxon>
        <taxon>Ascomycota</taxon>
        <taxon>Pezizomycotina</taxon>
        <taxon>Sordariomycetes</taxon>
        <taxon>Xylariomycetidae</taxon>
        <taxon>Xylariales</taxon>
        <taxon>Microdochiaceae</taxon>
        <taxon>Microdochium</taxon>
    </lineage>
</organism>
<dbReference type="PANTHER" id="PTHR24321">
    <property type="entry name" value="DEHYDROGENASES, SHORT CHAIN"/>
    <property type="match status" value="1"/>
</dbReference>
<keyword evidence="6" id="KW-1185">Reference proteome</keyword>
<protein>
    <recommendedName>
        <fullName evidence="7">Short chain dehydrogenase</fullName>
    </recommendedName>
</protein>
<keyword evidence="3" id="KW-0560">Oxidoreductase</keyword>
<dbReference type="Proteomes" id="UP000070501">
    <property type="component" value="Unassembled WGS sequence"/>
</dbReference>
<dbReference type="InParanoid" id="A0A136J9S3"/>
<dbReference type="PROSITE" id="PS00061">
    <property type="entry name" value="ADH_SHORT"/>
    <property type="match status" value="1"/>
</dbReference>
<dbReference type="OrthoDB" id="417891at2759"/>
<reference evidence="6" key="1">
    <citation type="submission" date="2016-02" db="EMBL/GenBank/DDBJ databases">
        <title>Draft genome sequence of Microdochium bolleyi, a fungal endophyte of beachgrass.</title>
        <authorList>
            <consortium name="DOE Joint Genome Institute"/>
            <person name="David A.S."/>
            <person name="May G."/>
            <person name="Haridas S."/>
            <person name="Lim J."/>
            <person name="Wang M."/>
            <person name="Labutti K."/>
            <person name="Lipzen A."/>
            <person name="Barry K."/>
            <person name="Grigoriev I.V."/>
        </authorList>
    </citation>
    <scope>NUCLEOTIDE SEQUENCE [LARGE SCALE GENOMIC DNA]</scope>
    <source>
        <strain evidence="6">J235TASD1</strain>
    </source>
</reference>
<dbReference type="STRING" id="196109.A0A136J9S3"/>
<evidence type="ECO:0000256" key="1">
    <source>
        <dbReference type="ARBA" id="ARBA00006484"/>
    </source>
</evidence>
<accession>A0A136J9S3</accession>
<dbReference type="FunFam" id="3.40.50.720:FF:000084">
    <property type="entry name" value="Short-chain dehydrogenase reductase"/>
    <property type="match status" value="1"/>
</dbReference>
<dbReference type="GO" id="GO:0016491">
    <property type="term" value="F:oxidoreductase activity"/>
    <property type="evidence" value="ECO:0007669"/>
    <property type="project" value="UniProtKB-KW"/>
</dbReference>
<dbReference type="InterPro" id="IPR002347">
    <property type="entry name" value="SDR_fam"/>
</dbReference>
<sequence>MATSMQGKTVIVTGGAGGLGKAIATAYINAGANVAICDLNETRLQEVASEWDSTGRYLGARADVTDEASVQGFVQSVVDRFGRLDVLVNNAGLMDAFTPVGETPKATWDLTMAVNVTGSFLAMKAAVNAMEKTPGAGEGQGGLIIQIGSTAGDRGLEAGLAYTVSKHAVNGLVKHTAGVYGRKGIYAVGLMLGAMATNIQESMARAGTMHAETFALSSGSKITGPEHMVDIKDVARYCLFLSDRSIAATANGGLLDFRKNFPIA</sequence>
<dbReference type="EMBL" id="KQ964247">
    <property type="protein sequence ID" value="KXJ93885.1"/>
    <property type="molecule type" value="Genomic_DNA"/>
</dbReference>
<evidence type="ECO:0008006" key="7">
    <source>
        <dbReference type="Google" id="ProtNLM"/>
    </source>
</evidence>
<dbReference type="PRINTS" id="PR00080">
    <property type="entry name" value="SDRFAMILY"/>
</dbReference>
<dbReference type="Pfam" id="PF00106">
    <property type="entry name" value="adh_short"/>
    <property type="match status" value="1"/>
</dbReference>
<name>A0A136J9S3_9PEZI</name>
<evidence type="ECO:0000313" key="6">
    <source>
        <dbReference type="Proteomes" id="UP000070501"/>
    </source>
</evidence>
<dbReference type="SUPFAM" id="SSF51735">
    <property type="entry name" value="NAD(P)-binding Rossmann-fold domains"/>
    <property type="match status" value="1"/>
</dbReference>
<keyword evidence="2" id="KW-0521">NADP</keyword>
<dbReference type="Gene3D" id="3.40.50.720">
    <property type="entry name" value="NAD(P)-binding Rossmann-like Domain"/>
    <property type="match status" value="1"/>
</dbReference>